<sequence length="143" mass="16943">MVEIMCRHRSRVFWLKDGDRNTKFFHAKASQRRRRNQIIGIKDDQGVWSDNETVYQQTIKSYFQNIFASDHPVELHRVLNYVDTEVTDAMNRELSADFSRKEIETVLHQINATKAQAQTRCQRSFSKSFGELWGTMSLQYYSQ</sequence>
<dbReference type="AlphaFoldDB" id="A0A1Q3CVK8"/>
<comment type="caution">
    <text evidence="1">The sequence shown here is derived from an EMBL/GenBank/DDBJ whole genome shotgun (WGS) entry which is preliminary data.</text>
</comment>
<dbReference type="InParanoid" id="A0A1Q3CVK8"/>
<protein>
    <submittedName>
        <fullName evidence="1">Uncharacterized protein</fullName>
    </submittedName>
</protein>
<proteinExistence type="predicted"/>
<keyword evidence="2" id="KW-1185">Reference proteome</keyword>
<evidence type="ECO:0000313" key="1">
    <source>
        <dbReference type="EMBL" id="GAV84205.1"/>
    </source>
</evidence>
<accession>A0A1Q3CVK8</accession>
<reference evidence="2" key="1">
    <citation type="submission" date="2016-04" db="EMBL/GenBank/DDBJ databases">
        <title>Cephalotus genome sequencing.</title>
        <authorList>
            <person name="Fukushima K."/>
            <person name="Hasebe M."/>
            <person name="Fang X."/>
        </authorList>
    </citation>
    <scope>NUCLEOTIDE SEQUENCE [LARGE SCALE GENOMIC DNA]</scope>
    <source>
        <strain evidence="2">cv. St1</strain>
    </source>
</reference>
<name>A0A1Q3CVK8_CEPFO</name>
<dbReference type="OrthoDB" id="1935089at2759"/>
<evidence type="ECO:0000313" key="2">
    <source>
        <dbReference type="Proteomes" id="UP000187406"/>
    </source>
</evidence>
<gene>
    <name evidence="1" type="ORF">CFOL_v3_27649</name>
</gene>
<dbReference type="EMBL" id="BDDD01003142">
    <property type="protein sequence ID" value="GAV84205.1"/>
    <property type="molecule type" value="Genomic_DNA"/>
</dbReference>
<organism evidence="1 2">
    <name type="scientific">Cephalotus follicularis</name>
    <name type="common">Albany pitcher plant</name>
    <dbReference type="NCBI Taxonomy" id="3775"/>
    <lineage>
        <taxon>Eukaryota</taxon>
        <taxon>Viridiplantae</taxon>
        <taxon>Streptophyta</taxon>
        <taxon>Embryophyta</taxon>
        <taxon>Tracheophyta</taxon>
        <taxon>Spermatophyta</taxon>
        <taxon>Magnoliopsida</taxon>
        <taxon>eudicotyledons</taxon>
        <taxon>Gunneridae</taxon>
        <taxon>Pentapetalae</taxon>
        <taxon>rosids</taxon>
        <taxon>fabids</taxon>
        <taxon>Oxalidales</taxon>
        <taxon>Cephalotaceae</taxon>
        <taxon>Cephalotus</taxon>
    </lineage>
</organism>
<dbReference type="Proteomes" id="UP000187406">
    <property type="component" value="Unassembled WGS sequence"/>
</dbReference>